<keyword evidence="2" id="KW-0436">Ligase</keyword>
<dbReference type="GO" id="GO:0005524">
    <property type="term" value="F:ATP binding"/>
    <property type="evidence" value="ECO:0007669"/>
    <property type="project" value="UniProtKB-KW"/>
</dbReference>
<dbReference type="FunFam" id="3.30.300.30:FF:000002">
    <property type="entry name" value="Long-chain fatty acid transport protein 1"/>
    <property type="match status" value="1"/>
</dbReference>
<keyword evidence="4" id="KW-0067">ATP-binding</keyword>
<dbReference type="Gene3D" id="3.40.50.12780">
    <property type="entry name" value="N-terminal domain of ligase-like"/>
    <property type="match status" value="1"/>
</dbReference>
<proteinExistence type="inferred from homology"/>
<dbReference type="GO" id="GO:0005324">
    <property type="term" value="F:long-chain fatty acid transmembrane transporter activity"/>
    <property type="evidence" value="ECO:0007669"/>
    <property type="project" value="TreeGrafter"/>
</dbReference>
<comment type="similarity">
    <text evidence="1">Belongs to the ATP-dependent AMP-binding enzyme family.</text>
</comment>
<reference evidence="6" key="1">
    <citation type="submission" date="2018-05" db="EMBL/GenBank/DDBJ databases">
        <authorList>
            <person name="Lanie J.A."/>
            <person name="Ng W.-L."/>
            <person name="Kazmierczak K.M."/>
            <person name="Andrzejewski T.M."/>
            <person name="Davidsen T.M."/>
            <person name="Wayne K.J."/>
            <person name="Tettelin H."/>
            <person name="Glass J.I."/>
            <person name="Rusch D."/>
            <person name="Podicherti R."/>
            <person name="Tsui H.-C.T."/>
            <person name="Winkler M.E."/>
        </authorList>
    </citation>
    <scope>NUCLEOTIDE SEQUENCE</scope>
</reference>
<sequence length="605" mass="66861">MAIGEIFSVLAQVPALLKLKRGMKPRKLDERDCFARQVENHAENYAEGVAAIFEGRTVTWGELNAGANRYAARLLEMGVTRGDVVSVFMENRIEFLESVIALNKIGATGGLINTNLRGRPLTHCISVTESKKCIFGAELSEAIQEVKGDLNLVEGSDYLFVPDGSLDTTPNWARNLRNETIEAGTENLAITNDVTLGDNAFYIFTSGTTGLPKAAVLSNRRYLQSASLSHTAGLQCDRSDRLYICLPLYHGTGLLIGAGASFSSGAAMVIRRRFSASRFLPEVREHAVTCLIYVGELCRYLVNSERRADDHDSPLRAMMGNGLRPDVWLEFKERFGISRISEFYGSSEGNVAFANLFNKDCTIGTTTARIALVEYDVDADEVSRNKSGHCISVKRGEAGLCLGHINPDAPFEGYTDEEATEKKIFRSVFEEGDAWFNTGDLIRELTQEEVGFALGYAHYQFVDRVGDTFRWKSENVSTNEVGEIINGFDNIELSNVYGVEVPGADGRAGMVAVRLTDNANDLDWESFAAYVNSELPAYARPVFVRIQRDMDVTGTFKMVKGDLRREAYDLGSIADPIHVLKPGTSHYEPLDLEYLEVIRNGQAGY</sequence>
<dbReference type="PROSITE" id="PS00455">
    <property type="entry name" value="AMP_BINDING"/>
    <property type="match status" value="1"/>
</dbReference>
<evidence type="ECO:0000256" key="2">
    <source>
        <dbReference type="ARBA" id="ARBA00022598"/>
    </source>
</evidence>
<accession>A0A381Q5D9</accession>
<dbReference type="PANTHER" id="PTHR43107">
    <property type="entry name" value="LONG-CHAIN FATTY ACID TRANSPORT PROTEIN"/>
    <property type="match status" value="1"/>
</dbReference>
<dbReference type="GO" id="GO:0044539">
    <property type="term" value="P:long-chain fatty acid import into cell"/>
    <property type="evidence" value="ECO:0007669"/>
    <property type="project" value="TreeGrafter"/>
</dbReference>
<dbReference type="InterPro" id="IPR042099">
    <property type="entry name" value="ANL_N_sf"/>
</dbReference>
<dbReference type="EMBL" id="UINC01001216">
    <property type="protein sequence ID" value="SUZ74565.1"/>
    <property type="molecule type" value="Genomic_DNA"/>
</dbReference>
<protein>
    <recommendedName>
        <fullName evidence="5">AMP-dependent synthetase/ligase domain-containing protein</fullName>
    </recommendedName>
</protein>
<dbReference type="InterPro" id="IPR000873">
    <property type="entry name" value="AMP-dep_synth/lig_dom"/>
</dbReference>
<dbReference type="PANTHER" id="PTHR43107:SF15">
    <property type="entry name" value="FATTY ACID TRANSPORT PROTEIN 3, ISOFORM A"/>
    <property type="match status" value="1"/>
</dbReference>
<evidence type="ECO:0000256" key="3">
    <source>
        <dbReference type="ARBA" id="ARBA00022741"/>
    </source>
</evidence>
<dbReference type="NCBIfam" id="NF006134">
    <property type="entry name" value="PRK08279.1"/>
    <property type="match status" value="1"/>
</dbReference>
<name>A0A381Q5D9_9ZZZZ</name>
<dbReference type="SUPFAM" id="SSF56801">
    <property type="entry name" value="Acetyl-CoA synthetase-like"/>
    <property type="match status" value="1"/>
</dbReference>
<dbReference type="InterPro" id="IPR020845">
    <property type="entry name" value="AMP-binding_CS"/>
</dbReference>
<evidence type="ECO:0000313" key="6">
    <source>
        <dbReference type="EMBL" id="SUZ74565.1"/>
    </source>
</evidence>
<evidence type="ECO:0000259" key="5">
    <source>
        <dbReference type="Pfam" id="PF00501"/>
    </source>
</evidence>
<dbReference type="AlphaFoldDB" id="A0A381Q5D9"/>
<organism evidence="6">
    <name type="scientific">marine metagenome</name>
    <dbReference type="NCBI Taxonomy" id="408172"/>
    <lineage>
        <taxon>unclassified sequences</taxon>
        <taxon>metagenomes</taxon>
        <taxon>ecological metagenomes</taxon>
    </lineage>
</organism>
<feature type="domain" description="AMP-dependent synthetase/ligase" evidence="5">
    <location>
        <begin position="39"/>
        <end position="378"/>
    </location>
</feature>
<evidence type="ECO:0000256" key="4">
    <source>
        <dbReference type="ARBA" id="ARBA00022840"/>
    </source>
</evidence>
<dbReference type="GO" id="GO:0005886">
    <property type="term" value="C:plasma membrane"/>
    <property type="evidence" value="ECO:0007669"/>
    <property type="project" value="TreeGrafter"/>
</dbReference>
<gene>
    <name evidence="6" type="ORF">METZ01_LOCUS27419</name>
</gene>
<dbReference type="GO" id="GO:0004467">
    <property type="term" value="F:long-chain fatty acid-CoA ligase activity"/>
    <property type="evidence" value="ECO:0007669"/>
    <property type="project" value="TreeGrafter"/>
</dbReference>
<keyword evidence="3" id="KW-0547">Nucleotide-binding</keyword>
<dbReference type="Pfam" id="PF00501">
    <property type="entry name" value="AMP-binding"/>
    <property type="match status" value="1"/>
</dbReference>
<evidence type="ECO:0000256" key="1">
    <source>
        <dbReference type="ARBA" id="ARBA00006432"/>
    </source>
</evidence>